<dbReference type="GO" id="GO:0005121">
    <property type="term" value="F:Toll binding"/>
    <property type="evidence" value="ECO:0007669"/>
    <property type="project" value="TreeGrafter"/>
</dbReference>
<dbReference type="Gene3D" id="2.10.90.10">
    <property type="entry name" value="Cystine-knot cytokines"/>
    <property type="match status" value="1"/>
</dbReference>
<proteinExistence type="predicted"/>
<dbReference type="Pfam" id="PF16077">
    <property type="entry name" value="Spaetzle"/>
    <property type="match status" value="1"/>
</dbReference>
<gene>
    <name evidence="6" type="ORF">Zmor_013102</name>
</gene>
<evidence type="ECO:0000313" key="6">
    <source>
        <dbReference type="EMBL" id="KAJ3653873.1"/>
    </source>
</evidence>
<dbReference type="EMBL" id="JALNTZ010000004">
    <property type="protein sequence ID" value="KAJ3653873.1"/>
    <property type="molecule type" value="Genomic_DNA"/>
</dbReference>
<feature type="signal peptide" evidence="4">
    <location>
        <begin position="1"/>
        <end position="23"/>
    </location>
</feature>
<dbReference type="GO" id="GO:0021556">
    <property type="term" value="P:central nervous system formation"/>
    <property type="evidence" value="ECO:0007669"/>
    <property type="project" value="TreeGrafter"/>
</dbReference>
<accession>A0AA38MEZ3</accession>
<evidence type="ECO:0000256" key="4">
    <source>
        <dbReference type="SAM" id="SignalP"/>
    </source>
</evidence>
<dbReference type="FunFam" id="2.10.90.10:FF:000056">
    <property type="entry name" value="Protein spaetzle"/>
    <property type="match status" value="1"/>
</dbReference>
<dbReference type="GO" id="GO:0045087">
    <property type="term" value="P:innate immune response"/>
    <property type="evidence" value="ECO:0007669"/>
    <property type="project" value="TreeGrafter"/>
</dbReference>
<dbReference type="PANTHER" id="PTHR23199">
    <property type="entry name" value="NEUROTROPHIN 1-RELATED"/>
    <property type="match status" value="1"/>
</dbReference>
<organism evidence="6 7">
    <name type="scientific">Zophobas morio</name>
    <dbReference type="NCBI Taxonomy" id="2755281"/>
    <lineage>
        <taxon>Eukaryota</taxon>
        <taxon>Metazoa</taxon>
        <taxon>Ecdysozoa</taxon>
        <taxon>Arthropoda</taxon>
        <taxon>Hexapoda</taxon>
        <taxon>Insecta</taxon>
        <taxon>Pterygota</taxon>
        <taxon>Neoptera</taxon>
        <taxon>Endopterygota</taxon>
        <taxon>Coleoptera</taxon>
        <taxon>Polyphaga</taxon>
        <taxon>Cucujiformia</taxon>
        <taxon>Tenebrionidae</taxon>
        <taxon>Zophobas</taxon>
    </lineage>
</organism>
<evidence type="ECO:0000259" key="5">
    <source>
        <dbReference type="Pfam" id="PF16077"/>
    </source>
</evidence>
<sequence length="220" mass="25785">MCRFFMYPMFLVKLSIYGLFVAAHPSPNLLGKGNPGPRRNLIFPDSAENDAFELYPEASPWCPNRTFCEHVTNYPADLFHEILESTNYGEKYSLYFRKIEDDGFQARIDDKDENFLCPSTKMVVYPQAAYNVKHQLKFIYNMDSYKQGVIIEVCVKKSRCRLYENVRNFKTKCTQKFVQKLLLTADENGKPYVDRYIFPVACVCSYKTLTSYSRFSDLYR</sequence>
<protein>
    <recommendedName>
        <fullName evidence="5">Spaetzle domain-containing protein</fullName>
    </recommendedName>
</protein>
<dbReference type="SUPFAM" id="SSF57501">
    <property type="entry name" value="Cystine-knot cytokines"/>
    <property type="match status" value="1"/>
</dbReference>
<name>A0AA38MEZ3_9CUCU</name>
<dbReference type="InterPro" id="IPR032104">
    <property type="entry name" value="Spaetzle"/>
</dbReference>
<dbReference type="PANTHER" id="PTHR23199:SF12">
    <property type="entry name" value="NEUROTROPHIN 1-RELATED"/>
    <property type="match status" value="1"/>
</dbReference>
<evidence type="ECO:0000256" key="3">
    <source>
        <dbReference type="ARBA" id="ARBA00023180"/>
    </source>
</evidence>
<dbReference type="GO" id="GO:0005615">
    <property type="term" value="C:extracellular space"/>
    <property type="evidence" value="ECO:0007669"/>
    <property type="project" value="UniProtKB-ARBA"/>
</dbReference>
<keyword evidence="2" id="KW-1015">Disulfide bond</keyword>
<keyword evidence="1 4" id="KW-0732">Signal</keyword>
<evidence type="ECO:0000256" key="1">
    <source>
        <dbReference type="ARBA" id="ARBA00022729"/>
    </source>
</evidence>
<evidence type="ECO:0000313" key="7">
    <source>
        <dbReference type="Proteomes" id="UP001168821"/>
    </source>
</evidence>
<dbReference type="Proteomes" id="UP001168821">
    <property type="component" value="Unassembled WGS sequence"/>
</dbReference>
<feature type="chain" id="PRO_5041251059" description="Spaetzle domain-containing protein" evidence="4">
    <location>
        <begin position="24"/>
        <end position="220"/>
    </location>
</feature>
<keyword evidence="7" id="KW-1185">Reference proteome</keyword>
<feature type="domain" description="Spaetzle" evidence="5">
    <location>
        <begin position="115"/>
        <end position="205"/>
    </location>
</feature>
<dbReference type="AlphaFoldDB" id="A0AA38MEZ3"/>
<dbReference type="GO" id="GO:0008083">
    <property type="term" value="F:growth factor activity"/>
    <property type="evidence" value="ECO:0007669"/>
    <property type="project" value="TreeGrafter"/>
</dbReference>
<dbReference type="InterPro" id="IPR052444">
    <property type="entry name" value="Spz/Toll_ligand-like"/>
</dbReference>
<evidence type="ECO:0000256" key="2">
    <source>
        <dbReference type="ARBA" id="ARBA00023157"/>
    </source>
</evidence>
<dbReference type="InterPro" id="IPR029034">
    <property type="entry name" value="Cystine-knot_cytokine"/>
</dbReference>
<reference evidence="6" key="1">
    <citation type="journal article" date="2023" name="G3 (Bethesda)">
        <title>Whole genome assemblies of Zophobas morio and Tenebrio molitor.</title>
        <authorList>
            <person name="Kaur S."/>
            <person name="Stinson S.A."/>
            <person name="diCenzo G.C."/>
        </authorList>
    </citation>
    <scope>NUCLEOTIDE SEQUENCE</scope>
    <source>
        <strain evidence="6">QUZm001</strain>
    </source>
</reference>
<keyword evidence="3" id="KW-0325">Glycoprotein</keyword>
<comment type="caution">
    <text evidence="6">The sequence shown here is derived from an EMBL/GenBank/DDBJ whole genome shotgun (WGS) entry which is preliminary data.</text>
</comment>